<dbReference type="GO" id="GO:0043337">
    <property type="term" value="F:cardiolipin synthase (CMP-forming)"/>
    <property type="evidence" value="ECO:0007669"/>
    <property type="project" value="UniProtKB-EC"/>
</dbReference>
<evidence type="ECO:0000256" key="7">
    <source>
        <dbReference type="ARBA" id="ARBA00022989"/>
    </source>
</evidence>
<comment type="subcellular location">
    <subcellularLocation>
        <location evidence="1">Mitochondrion inner membrane</location>
        <topology evidence="1">Multi-pass membrane protein</topology>
    </subcellularLocation>
</comment>
<dbReference type="EC" id="2.7.8.41" evidence="13"/>
<evidence type="ECO:0000256" key="16">
    <source>
        <dbReference type="SAM" id="Phobius"/>
    </source>
</evidence>
<name>A0A922CYB5_MANSE</name>
<dbReference type="GO" id="GO:0005743">
    <property type="term" value="C:mitochondrial inner membrane"/>
    <property type="evidence" value="ECO:0007669"/>
    <property type="project" value="UniProtKB-SubCell"/>
</dbReference>
<gene>
    <name evidence="17" type="ORF">O3G_MSEX012796</name>
</gene>
<keyword evidence="18" id="KW-1185">Reference proteome</keyword>
<evidence type="ECO:0000256" key="2">
    <source>
        <dbReference type="ARBA" id="ARBA00010441"/>
    </source>
</evidence>
<keyword evidence="4" id="KW-0808">Transferase</keyword>
<dbReference type="PANTHER" id="PTHR14269">
    <property type="entry name" value="CDP-DIACYLGLYCEROL--GLYCEROL-3-PHOSPHATE 3-PHOSPHATIDYLTRANSFERASE-RELATED"/>
    <property type="match status" value="1"/>
</dbReference>
<evidence type="ECO:0000256" key="5">
    <source>
        <dbReference type="ARBA" id="ARBA00022692"/>
    </source>
</evidence>
<evidence type="ECO:0000256" key="12">
    <source>
        <dbReference type="ARBA" id="ARBA00023264"/>
    </source>
</evidence>
<dbReference type="Gene3D" id="1.20.120.1760">
    <property type="match status" value="1"/>
</dbReference>
<evidence type="ECO:0000256" key="4">
    <source>
        <dbReference type="ARBA" id="ARBA00022679"/>
    </source>
</evidence>
<evidence type="ECO:0000256" key="3">
    <source>
        <dbReference type="ARBA" id="ARBA00022516"/>
    </source>
</evidence>
<evidence type="ECO:0000256" key="6">
    <source>
        <dbReference type="ARBA" id="ARBA00022792"/>
    </source>
</evidence>
<feature type="transmembrane region" description="Helical" evidence="16">
    <location>
        <begin position="284"/>
        <end position="303"/>
    </location>
</feature>
<dbReference type="InterPro" id="IPR000462">
    <property type="entry name" value="CDP-OH_P_trans"/>
</dbReference>
<protein>
    <recommendedName>
        <fullName evidence="13">cardiolipin synthase (CMP-forming)</fullName>
        <ecNumber evidence="13">2.7.8.41</ecNumber>
    </recommendedName>
</protein>
<evidence type="ECO:0000256" key="10">
    <source>
        <dbReference type="ARBA" id="ARBA00023136"/>
    </source>
</evidence>
<dbReference type="Pfam" id="PF01066">
    <property type="entry name" value="CDP-OH_P_transf"/>
    <property type="match status" value="1"/>
</dbReference>
<evidence type="ECO:0000256" key="9">
    <source>
        <dbReference type="ARBA" id="ARBA00023128"/>
    </source>
</evidence>
<accession>A0A922CYB5</accession>
<proteinExistence type="inferred from homology"/>
<keyword evidence="6" id="KW-0999">Mitochondrion inner membrane</keyword>
<dbReference type="EMBL" id="JH668768">
    <property type="protein sequence ID" value="KAG6461688.1"/>
    <property type="molecule type" value="Genomic_DNA"/>
</dbReference>
<feature type="transmembrane region" description="Helical" evidence="16">
    <location>
        <begin position="309"/>
        <end position="331"/>
    </location>
</feature>
<keyword evidence="3" id="KW-0444">Lipid biosynthesis</keyword>
<evidence type="ECO:0000256" key="1">
    <source>
        <dbReference type="ARBA" id="ARBA00004448"/>
    </source>
</evidence>
<keyword evidence="10 16" id="KW-0472">Membrane</keyword>
<reference evidence="17" key="2">
    <citation type="submission" date="2020-12" db="EMBL/GenBank/DDBJ databases">
        <authorList>
            <person name="Kanost M."/>
        </authorList>
    </citation>
    <scope>NUCLEOTIDE SEQUENCE</scope>
</reference>
<keyword evidence="7 16" id="KW-1133">Transmembrane helix</keyword>
<comment type="similarity">
    <text evidence="2">Belongs to the CDP-alcohol phosphatidyltransferase class-I family.</text>
</comment>
<feature type="transmembrane region" description="Helical" evidence="16">
    <location>
        <begin position="175"/>
        <end position="194"/>
    </location>
</feature>
<dbReference type="PANTHER" id="PTHR14269:SF60">
    <property type="entry name" value="CARDIOLIPIN SYNTHASE (CMP-FORMING)"/>
    <property type="match status" value="1"/>
</dbReference>
<keyword evidence="11" id="KW-0594">Phospholipid biosynthesis</keyword>
<evidence type="ECO:0000256" key="11">
    <source>
        <dbReference type="ARBA" id="ARBA00023209"/>
    </source>
</evidence>
<dbReference type="GO" id="GO:0032049">
    <property type="term" value="P:cardiolipin biosynthetic process"/>
    <property type="evidence" value="ECO:0007669"/>
    <property type="project" value="TreeGrafter"/>
</dbReference>
<organism evidence="17 18">
    <name type="scientific">Manduca sexta</name>
    <name type="common">Tobacco hawkmoth</name>
    <name type="synonym">Tobacco hornworm</name>
    <dbReference type="NCBI Taxonomy" id="7130"/>
    <lineage>
        <taxon>Eukaryota</taxon>
        <taxon>Metazoa</taxon>
        <taxon>Ecdysozoa</taxon>
        <taxon>Arthropoda</taxon>
        <taxon>Hexapoda</taxon>
        <taxon>Insecta</taxon>
        <taxon>Pterygota</taxon>
        <taxon>Neoptera</taxon>
        <taxon>Endopterygota</taxon>
        <taxon>Lepidoptera</taxon>
        <taxon>Glossata</taxon>
        <taxon>Ditrysia</taxon>
        <taxon>Bombycoidea</taxon>
        <taxon>Sphingidae</taxon>
        <taxon>Sphinginae</taxon>
        <taxon>Sphingini</taxon>
        <taxon>Manduca</taxon>
    </lineage>
</organism>
<comment type="catalytic activity">
    <reaction evidence="14">
        <text>a CDP-1,2-diacyl-sn-glycerol + a 1,2-diacyl-sn-glycero-3-phospho-(1'-sn-glycerol) = a cardiolipin + CMP + H(+)</text>
        <dbReference type="Rhea" id="RHEA:32931"/>
        <dbReference type="ChEBI" id="CHEBI:15378"/>
        <dbReference type="ChEBI" id="CHEBI:58332"/>
        <dbReference type="ChEBI" id="CHEBI:60377"/>
        <dbReference type="ChEBI" id="CHEBI:62237"/>
        <dbReference type="ChEBI" id="CHEBI:64716"/>
        <dbReference type="EC" id="2.7.8.41"/>
    </reaction>
</comment>
<dbReference type="FunFam" id="1.20.120.1760:FF:000005">
    <property type="entry name" value="Cardiolipin synthase 1"/>
    <property type="match status" value="1"/>
</dbReference>
<keyword evidence="9" id="KW-0496">Mitochondrion</keyword>
<evidence type="ECO:0000256" key="8">
    <source>
        <dbReference type="ARBA" id="ARBA00023098"/>
    </source>
</evidence>
<evidence type="ECO:0000313" key="18">
    <source>
        <dbReference type="Proteomes" id="UP000791440"/>
    </source>
</evidence>
<sequence length="342" mass="38966">MEVFTRYNLLKHVTSYCTRPGFLRDRNILNRQYTIIISHKRQAIRHQIKVSTLVCSYSSDKNKHFITFEKKAEALKDAFEQRKEKLKDTEQKIRLKGEEFVRDIKHQKEVTGKKLKVKKEFIIKDILETRDKVKEKLEEVVERENAFTIPNILCVTRIVMSPYLGYIILQDNYNVALGLLVFAGVTDLLDGWIARNWKGQSTKMGSFLDPMADKVLIATLFITLTWQNLIPLALTLLIVGRDAALVIAGFVIRYMSLPPPRTLSRYFDVTHATAQLAPTFISKVNTAVQLLLVGTTLASPVFGYVDHPLLHALCGVTAVSTVVSAVSYLVSKDTYKFLKKRS</sequence>
<feature type="transmembrane region" description="Helical" evidence="16">
    <location>
        <begin position="206"/>
        <end position="226"/>
    </location>
</feature>
<evidence type="ECO:0000256" key="14">
    <source>
        <dbReference type="ARBA" id="ARBA00047433"/>
    </source>
</evidence>
<comment type="caution">
    <text evidence="17">The sequence shown here is derived from an EMBL/GenBank/DDBJ whole genome shotgun (WGS) entry which is preliminary data.</text>
</comment>
<feature type="coiled-coil region" evidence="15">
    <location>
        <begin position="69"/>
        <end position="96"/>
    </location>
</feature>
<keyword evidence="5 16" id="KW-0812">Transmembrane</keyword>
<dbReference type="InterPro" id="IPR043130">
    <property type="entry name" value="CDP-OH_PTrfase_TM_dom"/>
</dbReference>
<keyword evidence="15" id="KW-0175">Coiled coil</keyword>
<dbReference type="OrthoDB" id="10020554at2759"/>
<reference evidence="17" key="1">
    <citation type="journal article" date="2016" name="Insect Biochem. Mol. Biol.">
        <title>Multifaceted biological insights from a draft genome sequence of the tobacco hornworm moth, Manduca sexta.</title>
        <authorList>
            <person name="Kanost M.R."/>
            <person name="Arrese E.L."/>
            <person name="Cao X."/>
            <person name="Chen Y.R."/>
            <person name="Chellapilla S."/>
            <person name="Goldsmith M.R."/>
            <person name="Grosse-Wilde E."/>
            <person name="Heckel D.G."/>
            <person name="Herndon N."/>
            <person name="Jiang H."/>
            <person name="Papanicolaou A."/>
            <person name="Qu J."/>
            <person name="Soulages J.L."/>
            <person name="Vogel H."/>
            <person name="Walters J."/>
            <person name="Waterhouse R.M."/>
            <person name="Ahn S.J."/>
            <person name="Almeida F.C."/>
            <person name="An C."/>
            <person name="Aqrawi P."/>
            <person name="Bretschneider A."/>
            <person name="Bryant W.B."/>
            <person name="Bucks S."/>
            <person name="Chao H."/>
            <person name="Chevignon G."/>
            <person name="Christen J.M."/>
            <person name="Clarke D.F."/>
            <person name="Dittmer N.T."/>
            <person name="Ferguson L.C.F."/>
            <person name="Garavelou S."/>
            <person name="Gordon K.H.J."/>
            <person name="Gunaratna R.T."/>
            <person name="Han Y."/>
            <person name="Hauser F."/>
            <person name="He Y."/>
            <person name="Heidel-Fischer H."/>
            <person name="Hirsh A."/>
            <person name="Hu Y."/>
            <person name="Jiang H."/>
            <person name="Kalra D."/>
            <person name="Klinner C."/>
            <person name="Konig C."/>
            <person name="Kovar C."/>
            <person name="Kroll A.R."/>
            <person name="Kuwar S.S."/>
            <person name="Lee S.L."/>
            <person name="Lehman R."/>
            <person name="Li K."/>
            <person name="Li Z."/>
            <person name="Liang H."/>
            <person name="Lovelace S."/>
            <person name="Lu Z."/>
            <person name="Mansfield J.H."/>
            <person name="McCulloch K.J."/>
            <person name="Mathew T."/>
            <person name="Morton B."/>
            <person name="Muzny D.M."/>
            <person name="Neunemann D."/>
            <person name="Ongeri F."/>
            <person name="Pauchet Y."/>
            <person name="Pu L.L."/>
            <person name="Pyrousis I."/>
            <person name="Rao X.J."/>
            <person name="Redding A."/>
            <person name="Roesel C."/>
            <person name="Sanchez-Gracia A."/>
            <person name="Schaack S."/>
            <person name="Shukla A."/>
            <person name="Tetreau G."/>
            <person name="Wang Y."/>
            <person name="Xiong G.H."/>
            <person name="Traut W."/>
            <person name="Walsh T.K."/>
            <person name="Worley K.C."/>
            <person name="Wu D."/>
            <person name="Wu W."/>
            <person name="Wu Y.Q."/>
            <person name="Zhang X."/>
            <person name="Zou Z."/>
            <person name="Zucker H."/>
            <person name="Briscoe A.D."/>
            <person name="Burmester T."/>
            <person name="Clem R.J."/>
            <person name="Feyereisen R."/>
            <person name="Grimmelikhuijzen C.J.P."/>
            <person name="Hamodrakas S.J."/>
            <person name="Hansson B.S."/>
            <person name="Huguet E."/>
            <person name="Jermiin L.S."/>
            <person name="Lan Q."/>
            <person name="Lehman H.K."/>
            <person name="Lorenzen M."/>
            <person name="Merzendorfer H."/>
            <person name="Michalopoulos I."/>
            <person name="Morton D.B."/>
            <person name="Muthukrishnan S."/>
            <person name="Oakeshott J.G."/>
            <person name="Palmer W."/>
            <person name="Park Y."/>
            <person name="Passarelli A.L."/>
            <person name="Rozas J."/>
            <person name="Schwartz L.M."/>
            <person name="Smith W."/>
            <person name="Southgate A."/>
            <person name="Vilcinskas A."/>
            <person name="Vogt R."/>
            <person name="Wang P."/>
            <person name="Werren J."/>
            <person name="Yu X.Q."/>
            <person name="Zhou J.J."/>
            <person name="Brown S.J."/>
            <person name="Scherer S.E."/>
            <person name="Richards S."/>
            <person name="Blissard G.W."/>
        </authorList>
    </citation>
    <scope>NUCLEOTIDE SEQUENCE</scope>
</reference>
<evidence type="ECO:0000256" key="13">
    <source>
        <dbReference type="ARBA" id="ARBA00039001"/>
    </source>
</evidence>
<dbReference type="InterPro" id="IPR050324">
    <property type="entry name" value="CDP-alcohol_PTase-I"/>
</dbReference>
<dbReference type="AlphaFoldDB" id="A0A922CYB5"/>
<keyword evidence="8" id="KW-0443">Lipid metabolism</keyword>
<evidence type="ECO:0000256" key="15">
    <source>
        <dbReference type="SAM" id="Coils"/>
    </source>
</evidence>
<dbReference type="Proteomes" id="UP000791440">
    <property type="component" value="Unassembled WGS sequence"/>
</dbReference>
<keyword evidence="12" id="KW-1208">Phospholipid metabolism</keyword>
<evidence type="ECO:0000313" key="17">
    <source>
        <dbReference type="EMBL" id="KAG6461688.1"/>
    </source>
</evidence>